<proteinExistence type="predicted"/>
<dbReference type="Proteomes" id="UP001187192">
    <property type="component" value="Unassembled WGS sequence"/>
</dbReference>
<accession>A0AA88CLA9</accession>
<comment type="caution">
    <text evidence="1">The sequence shown here is derived from an EMBL/GenBank/DDBJ whole genome shotgun (WGS) entry which is preliminary data.</text>
</comment>
<name>A0AA88CLA9_FICCA</name>
<gene>
    <name evidence="1" type="ORF">TIFTF001_047154</name>
</gene>
<organism evidence="1 2">
    <name type="scientific">Ficus carica</name>
    <name type="common">Common fig</name>
    <dbReference type="NCBI Taxonomy" id="3494"/>
    <lineage>
        <taxon>Eukaryota</taxon>
        <taxon>Viridiplantae</taxon>
        <taxon>Streptophyta</taxon>
        <taxon>Embryophyta</taxon>
        <taxon>Tracheophyta</taxon>
        <taxon>Spermatophyta</taxon>
        <taxon>Magnoliopsida</taxon>
        <taxon>eudicotyledons</taxon>
        <taxon>Gunneridae</taxon>
        <taxon>Pentapetalae</taxon>
        <taxon>rosids</taxon>
        <taxon>fabids</taxon>
        <taxon>Rosales</taxon>
        <taxon>Moraceae</taxon>
        <taxon>Ficeae</taxon>
        <taxon>Ficus</taxon>
    </lineage>
</organism>
<sequence length="70" mass="8017">MEKIRQTTVKYKCIGLFIDEGPAMARILMGRHIFAMPRNLSPEFLRFNKSWFVGARSSERSGGVRGEGRK</sequence>
<reference evidence="1" key="1">
    <citation type="submission" date="2023-07" db="EMBL/GenBank/DDBJ databases">
        <title>draft genome sequence of fig (Ficus carica).</title>
        <authorList>
            <person name="Takahashi T."/>
            <person name="Nishimura K."/>
        </authorList>
    </citation>
    <scope>NUCLEOTIDE SEQUENCE</scope>
</reference>
<protein>
    <submittedName>
        <fullName evidence="1">Uncharacterized protein</fullName>
    </submittedName>
</protein>
<dbReference type="AlphaFoldDB" id="A0AA88CLA9"/>
<evidence type="ECO:0000313" key="2">
    <source>
        <dbReference type="Proteomes" id="UP001187192"/>
    </source>
</evidence>
<evidence type="ECO:0000313" key="1">
    <source>
        <dbReference type="EMBL" id="GMN20697.1"/>
    </source>
</evidence>
<keyword evidence="2" id="KW-1185">Reference proteome</keyword>
<dbReference type="EMBL" id="BTGU01005193">
    <property type="protein sequence ID" value="GMN20697.1"/>
    <property type="molecule type" value="Genomic_DNA"/>
</dbReference>